<evidence type="ECO:0000256" key="1">
    <source>
        <dbReference type="SAM" id="MobiDB-lite"/>
    </source>
</evidence>
<feature type="region of interest" description="Disordered" evidence="1">
    <location>
        <begin position="1"/>
        <end position="46"/>
    </location>
</feature>
<reference evidence="2 3" key="1">
    <citation type="submission" date="2016-09" db="EMBL/GenBank/DDBJ databases">
        <title>Extensive genetic diversity and differential bi-allelic expression allows diatom success in the polar Southern Ocean.</title>
        <authorList>
            <consortium name="DOE Joint Genome Institute"/>
            <person name="Mock T."/>
            <person name="Otillar R.P."/>
            <person name="Strauss J."/>
            <person name="Dupont C."/>
            <person name="Frickenhaus S."/>
            <person name="Maumus F."/>
            <person name="Mcmullan M."/>
            <person name="Sanges R."/>
            <person name="Schmutz J."/>
            <person name="Toseland A."/>
            <person name="Valas R."/>
            <person name="Veluchamy A."/>
            <person name="Ward B.J."/>
            <person name="Allen A."/>
            <person name="Barry K."/>
            <person name="Falciatore A."/>
            <person name="Ferrante M."/>
            <person name="Fortunato A.E."/>
            <person name="Gloeckner G."/>
            <person name="Gruber A."/>
            <person name="Hipkin R."/>
            <person name="Janech M."/>
            <person name="Kroth P."/>
            <person name="Leese F."/>
            <person name="Lindquist E."/>
            <person name="Lyon B.R."/>
            <person name="Martin J."/>
            <person name="Mayer C."/>
            <person name="Parker M."/>
            <person name="Quesneville H."/>
            <person name="Raymond J."/>
            <person name="Uhlig C."/>
            <person name="Valentin K.U."/>
            <person name="Worden A.Z."/>
            <person name="Armbrust E.V."/>
            <person name="Bowler C."/>
            <person name="Green B."/>
            <person name="Moulton V."/>
            <person name="Van Oosterhout C."/>
            <person name="Grigoriev I."/>
        </authorList>
    </citation>
    <scope>NUCLEOTIDE SEQUENCE [LARGE SCALE GENOMIC DNA]</scope>
    <source>
        <strain evidence="2 3">CCMP1102</strain>
    </source>
</reference>
<feature type="compositionally biased region" description="Polar residues" evidence="1">
    <location>
        <begin position="83"/>
        <end position="102"/>
    </location>
</feature>
<evidence type="ECO:0000313" key="2">
    <source>
        <dbReference type="EMBL" id="OEU14830.1"/>
    </source>
</evidence>
<dbReference type="PANTHER" id="PTHR13153">
    <property type="entry name" value="CGTHBA PROTEIN -14 GENE PROTEIN"/>
    <property type="match status" value="1"/>
</dbReference>
<feature type="compositionally biased region" description="Low complexity" evidence="1">
    <location>
        <begin position="61"/>
        <end position="74"/>
    </location>
</feature>
<feature type="compositionally biased region" description="Basic residues" evidence="1">
    <location>
        <begin position="343"/>
        <end position="353"/>
    </location>
</feature>
<dbReference type="InParanoid" id="A0A1E7F9H7"/>
<feature type="compositionally biased region" description="Polar residues" evidence="1">
    <location>
        <begin position="420"/>
        <end position="430"/>
    </location>
</feature>
<gene>
    <name evidence="2" type="ORF">FRACYDRAFT_241388</name>
</gene>
<feature type="region of interest" description="Disordered" evidence="1">
    <location>
        <begin position="914"/>
        <end position="939"/>
    </location>
</feature>
<dbReference type="GO" id="GO:0010508">
    <property type="term" value="P:positive regulation of autophagy"/>
    <property type="evidence" value="ECO:0007669"/>
    <property type="project" value="TreeGrafter"/>
</dbReference>
<organism evidence="2 3">
    <name type="scientific">Fragilariopsis cylindrus CCMP1102</name>
    <dbReference type="NCBI Taxonomy" id="635003"/>
    <lineage>
        <taxon>Eukaryota</taxon>
        <taxon>Sar</taxon>
        <taxon>Stramenopiles</taxon>
        <taxon>Ochrophyta</taxon>
        <taxon>Bacillariophyta</taxon>
        <taxon>Bacillariophyceae</taxon>
        <taxon>Bacillariophycidae</taxon>
        <taxon>Bacillariales</taxon>
        <taxon>Bacillariaceae</taxon>
        <taxon>Fragilariopsis</taxon>
    </lineage>
</organism>
<feature type="compositionally biased region" description="Basic and acidic residues" evidence="1">
    <location>
        <begin position="311"/>
        <end position="342"/>
    </location>
</feature>
<feature type="compositionally biased region" description="Low complexity" evidence="1">
    <location>
        <begin position="1"/>
        <end position="43"/>
    </location>
</feature>
<accession>A0A1E7F9H7</accession>
<evidence type="ECO:0000313" key="3">
    <source>
        <dbReference type="Proteomes" id="UP000095751"/>
    </source>
</evidence>
<dbReference type="GO" id="GO:0038202">
    <property type="term" value="P:TORC1 signaling"/>
    <property type="evidence" value="ECO:0007669"/>
    <property type="project" value="TreeGrafter"/>
</dbReference>
<feature type="compositionally biased region" description="Basic residues" evidence="1">
    <location>
        <begin position="442"/>
        <end position="452"/>
    </location>
</feature>
<feature type="compositionally biased region" description="Pro residues" evidence="1">
    <location>
        <begin position="225"/>
        <end position="234"/>
    </location>
</feature>
<dbReference type="AlphaFoldDB" id="A0A1E7F9H7"/>
<dbReference type="GO" id="GO:1904262">
    <property type="term" value="P:negative regulation of TORC1 signaling"/>
    <property type="evidence" value="ECO:0007669"/>
    <property type="project" value="TreeGrafter"/>
</dbReference>
<dbReference type="GO" id="GO:1990130">
    <property type="term" value="C:GATOR1 complex"/>
    <property type="evidence" value="ECO:0007669"/>
    <property type="project" value="TreeGrafter"/>
</dbReference>
<feature type="region of interest" description="Disordered" evidence="1">
    <location>
        <begin position="415"/>
        <end position="466"/>
    </location>
</feature>
<sequence>MMDNKNTSTATTSNANDNNNNNNRRRNSYSAKSHMSTSTTSTSRTAAINNFVTSMNIMDTSNGSRKSNSSNNDNAYHFHHRSPSGSPISIDSRDNNNTQQYDHPTHHNNNNNNNNNNINKKKTTKAAAASNKSFLSEDDDLFFTLTARQMAKLFRTKKALCNEPMTLRVNKTVFCCHAVLLDNNNNIVNNNNNNDSEDKNNNTPTGSGSNDSIGDNNDNSKDVKPPPLPPPLPPRDASSISSSVVEVDNDNENNNNKDDQLQLFSIVVALSGSSQHSALPFSSFWDAGGGGVGSGASGEDRSDLERYLRQLTNEKGKGKGKGNDETITTTKKEKNKDDDNHHNRSSNSRKKKKEQTAGRVSSAFLAIRRVHISLVRFCRALHREENRCGYVTYQSRALFRLRNERQKQWEKMWSKHHRPGSSSAATMTTNVVGGGGGDRNASHHHHHHHTPQHSRQNSFIVTPGSGDSSMLDDTLLKNVFGNNNVSGDTLSAVEREQEKEQEILELMLACNPQDHSNHNQQQYQPEEQDLPQSFQQQQYGNMVRDLVAVFHSLSRNDHEYPPTPSSLLCERDAVVYVNQHVAIPIEAAGLNGYSAAGVISPSSSRQHVDGGSSVVRPYYTLLFPHASPSELLQTFHASGSAPPQQMEHLLLTVNPQKSMTQIAIDANLPMHTTMQISSSLVAHGACIPSPIVTSRSRLMCPGNDSMQRIPELALEFSQAFPGINLFGVVSFLTTSSRHLGDAIAVLLDTENEEGSWLRESLLASPKYRYYNNNRGRSGSGGGNGNGGIAGDSPADGAAGADINNGTHALFLDEETYSPIHASYASSRGGGAQPPTSSGTQDQDASPSISVHRWLKDLEELLYAIAIWLLSHGVLTQLQEYMVMVVEIEASPPSPSTLKADSSSSLIVPPSLSSISAPPTSLPTTATTSSSSSITPAPGISINRNTNNDFDENLFKELIEMDYLNGDISIMALSWRMAIDPQKLRRWGLRHKRIRVVSRVPTYGDDWEQPILST</sequence>
<dbReference type="Proteomes" id="UP000095751">
    <property type="component" value="Unassembled WGS sequence"/>
</dbReference>
<dbReference type="GO" id="GO:0034198">
    <property type="term" value="P:cellular response to amino acid starvation"/>
    <property type="evidence" value="ECO:0007669"/>
    <property type="project" value="TreeGrafter"/>
</dbReference>
<feature type="region of interest" description="Disordered" evidence="1">
    <location>
        <begin position="311"/>
        <end position="359"/>
    </location>
</feature>
<dbReference type="PANTHER" id="PTHR13153:SF5">
    <property type="entry name" value="GATOR COMPLEX PROTEIN NPRL3"/>
    <property type="match status" value="1"/>
</dbReference>
<feature type="compositionally biased region" description="Low complexity" evidence="1">
    <location>
        <begin position="108"/>
        <end position="118"/>
    </location>
</feature>
<name>A0A1E7F9H7_9STRA</name>
<feature type="compositionally biased region" description="Low complexity" evidence="1">
    <location>
        <begin position="236"/>
        <end position="246"/>
    </location>
</feature>
<feature type="region of interest" description="Disordered" evidence="1">
    <location>
        <begin position="189"/>
        <end position="258"/>
    </location>
</feature>
<dbReference type="EMBL" id="KV784360">
    <property type="protein sequence ID" value="OEU14830.1"/>
    <property type="molecule type" value="Genomic_DNA"/>
</dbReference>
<feature type="region of interest" description="Disordered" evidence="1">
    <location>
        <begin position="58"/>
        <end position="126"/>
    </location>
</feature>
<feature type="compositionally biased region" description="Polar residues" evidence="1">
    <location>
        <begin position="453"/>
        <end position="466"/>
    </location>
</feature>
<feature type="region of interest" description="Disordered" evidence="1">
    <location>
        <begin position="821"/>
        <end position="845"/>
    </location>
</feature>
<proteinExistence type="predicted"/>
<dbReference type="KEGG" id="fcy:FRACYDRAFT_241388"/>
<feature type="compositionally biased region" description="Low complexity" evidence="1">
    <location>
        <begin position="206"/>
        <end position="217"/>
    </location>
</feature>
<dbReference type="InterPro" id="IPR005365">
    <property type="entry name" value="Npr3"/>
</dbReference>
<dbReference type="OrthoDB" id="18648at2759"/>
<keyword evidence="3" id="KW-1185">Reference proteome</keyword>
<protein>
    <submittedName>
        <fullName evidence="2">Uncharacterized protein</fullName>
    </submittedName>
</protein>
<feature type="compositionally biased region" description="Polar residues" evidence="1">
    <location>
        <begin position="833"/>
        <end position="845"/>
    </location>
</feature>